<proteinExistence type="predicted"/>
<gene>
    <name evidence="1" type="ORF">P8X34_10890</name>
</gene>
<protein>
    <submittedName>
        <fullName evidence="1">Uncharacterized protein</fullName>
    </submittedName>
</protein>
<keyword evidence="2" id="KW-1185">Reference proteome</keyword>
<accession>A0ABV4T5T6</accession>
<sequence>MALKIRLGGKEYRVEKPNEVSFFKTGRKYGLCLYYDDYTAVFYKDDASKEHKEFGVFLEKIPKKLDVAEDTSIAGKVQDKFAPRLVNPIARVPVNHNKFTVLIDALNLDEDYTHVIYSLYKDRLEISVGVLAEDTFYEDAVVARGDLKWLGEVKPGEVDDDVIYDIRSYVRTFNFAKKYGKISAIVFANALGFTVGGFRTSSKKVKVVVVPMFRNAKVL</sequence>
<reference evidence="1 2" key="1">
    <citation type="submission" date="2023-03" db="EMBL/GenBank/DDBJ databases">
        <title>Speciation in Pyrococcus: adaptation to high temperature as a mechanism.</title>
        <authorList>
            <person name="Gu J."/>
        </authorList>
    </citation>
    <scope>NUCLEOTIDE SEQUENCE [LARGE SCALE GENOMIC DNA]</scope>
    <source>
        <strain evidence="1 2">LMOA34</strain>
    </source>
</reference>
<name>A0ABV4T5T6_9EURY</name>
<organism evidence="1 2">
    <name type="scientific">Pyrococcus kukulkanii</name>
    <dbReference type="NCBI Taxonomy" id="1609559"/>
    <lineage>
        <taxon>Archaea</taxon>
        <taxon>Methanobacteriati</taxon>
        <taxon>Methanobacteriota</taxon>
        <taxon>Thermococci</taxon>
        <taxon>Thermococcales</taxon>
        <taxon>Thermococcaceae</taxon>
        <taxon>Pyrococcus</taxon>
    </lineage>
</organism>
<dbReference type="Proteomes" id="UP001571980">
    <property type="component" value="Unassembled WGS sequence"/>
</dbReference>
<dbReference type="RefSeq" id="WP_372824690.1">
    <property type="nucleotide sequence ID" value="NZ_JARRID010000006.1"/>
</dbReference>
<evidence type="ECO:0000313" key="1">
    <source>
        <dbReference type="EMBL" id="MFA4805232.1"/>
    </source>
</evidence>
<evidence type="ECO:0000313" key="2">
    <source>
        <dbReference type="Proteomes" id="UP001571980"/>
    </source>
</evidence>
<dbReference type="EMBL" id="JARRIG010000007">
    <property type="protein sequence ID" value="MFA4805232.1"/>
    <property type="molecule type" value="Genomic_DNA"/>
</dbReference>
<comment type="caution">
    <text evidence="1">The sequence shown here is derived from an EMBL/GenBank/DDBJ whole genome shotgun (WGS) entry which is preliminary data.</text>
</comment>